<dbReference type="SUPFAM" id="SSF49344">
    <property type="entry name" value="CBD9-like"/>
    <property type="match status" value="1"/>
</dbReference>
<dbReference type="VEuPathDB" id="FungiDB:MFRU_040g00120"/>
<feature type="transmembrane region" description="Helical" evidence="8">
    <location>
        <begin position="275"/>
        <end position="293"/>
    </location>
</feature>
<evidence type="ECO:0000259" key="11">
    <source>
        <dbReference type="SMART" id="SM00665"/>
    </source>
</evidence>
<feature type="transmembrane region" description="Helical" evidence="8">
    <location>
        <begin position="313"/>
        <end position="331"/>
    </location>
</feature>
<dbReference type="Proteomes" id="UP000322873">
    <property type="component" value="Unassembled WGS sequence"/>
</dbReference>
<dbReference type="EMBL" id="VICG01000011">
    <property type="protein sequence ID" value="KAA8567487.1"/>
    <property type="molecule type" value="Genomic_DNA"/>
</dbReference>
<feature type="transmembrane region" description="Helical" evidence="8">
    <location>
        <begin position="343"/>
        <end position="366"/>
    </location>
</feature>
<evidence type="ECO:0000313" key="12">
    <source>
        <dbReference type="EMBL" id="KAA8567487.1"/>
    </source>
</evidence>
<dbReference type="CDD" id="cd09630">
    <property type="entry name" value="CDH_like_cytochrome"/>
    <property type="match status" value="1"/>
</dbReference>
<comment type="caution">
    <text evidence="12">The sequence shown here is derived from an EMBL/GenBank/DDBJ whole genome shotgun (WGS) entry which is preliminary data.</text>
</comment>
<feature type="domain" description="DOMON" evidence="10">
    <location>
        <begin position="62"/>
        <end position="150"/>
    </location>
</feature>
<evidence type="ECO:0000256" key="4">
    <source>
        <dbReference type="ARBA" id="ARBA00022982"/>
    </source>
</evidence>
<protein>
    <recommendedName>
        <fullName evidence="14">DOMON domain-containing protein</fullName>
    </recommendedName>
</protein>
<accession>A0A5M9JFG9</accession>
<evidence type="ECO:0000256" key="2">
    <source>
        <dbReference type="ARBA" id="ARBA00022448"/>
    </source>
</evidence>
<evidence type="ECO:0000313" key="13">
    <source>
        <dbReference type="Proteomes" id="UP000322873"/>
    </source>
</evidence>
<dbReference type="PANTHER" id="PTHR47797">
    <property type="entry name" value="DEHYDROGENASE, PUTATIVE (AFU_ORTHOLOGUE AFUA_8G05805)-RELATED"/>
    <property type="match status" value="1"/>
</dbReference>
<gene>
    <name evidence="12" type="ORF">EYC84_010497</name>
</gene>
<evidence type="ECO:0000256" key="3">
    <source>
        <dbReference type="ARBA" id="ARBA00022692"/>
    </source>
</evidence>
<dbReference type="InterPro" id="IPR005018">
    <property type="entry name" value="DOMON_domain"/>
</dbReference>
<dbReference type="InterPro" id="IPR006593">
    <property type="entry name" value="Cyt_b561/ferric_Rdtase_TM"/>
</dbReference>
<feature type="transmembrane region" description="Helical" evidence="8">
    <location>
        <begin position="244"/>
        <end position="268"/>
    </location>
</feature>
<keyword evidence="3 8" id="KW-0812">Transmembrane</keyword>
<organism evidence="12 13">
    <name type="scientific">Monilinia fructicola</name>
    <name type="common">Brown rot fungus</name>
    <name type="synonym">Ciboria fructicola</name>
    <dbReference type="NCBI Taxonomy" id="38448"/>
    <lineage>
        <taxon>Eukaryota</taxon>
        <taxon>Fungi</taxon>
        <taxon>Dikarya</taxon>
        <taxon>Ascomycota</taxon>
        <taxon>Pezizomycotina</taxon>
        <taxon>Leotiomycetes</taxon>
        <taxon>Helotiales</taxon>
        <taxon>Sclerotiniaceae</taxon>
        <taxon>Monilinia</taxon>
    </lineage>
</organism>
<evidence type="ECO:0000256" key="8">
    <source>
        <dbReference type="SAM" id="Phobius"/>
    </source>
</evidence>
<feature type="signal peptide" evidence="9">
    <location>
        <begin position="1"/>
        <end position="22"/>
    </location>
</feature>
<dbReference type="PANTHER" id="PTHR47797:SF4">
    <property type="entry name" value="DOMON DOMAIN-CONTAINING PROTEIN"/>
    <property type="match status" value="1"/>
</dbReference>
<dbReference type="InterPro" id="IPR015920">
    <property type="entry name" value="Cellobiose_DH-like_cyt"/>
</dbReference>
<keyword evidence="5 8" id="KW-1133">Transmembrane helix</keyword>
<name>A0A5M9JFG9_MONFR</name>
<evidence type="ECO:0000256" key="7">
    <source>
        <dbReference type="SAM" id="MobiDB-lite"/>
    </source>
</evidence>
<dbReference type="AlphaFoldDB" id="A0A5M9JFG9"/>
<dbReference type="Gene3D" id="1.20.120.1770">
    <property type="match status" value="1"/>
</dbReference>
<feature type="transmembrane region" description="Helical" evidence="8">
    <location>
        <begin position="378"/>
        <end position="397"/>
    </location>
</feature>
<keyword evidence="4" id="KW-0249">Electron transport</keyword>
<feature type="chain" id="PRO_5024290416" description="DOMON domain-containing protein" evidence="9">
    <location>
        <begin position="23"/>
        <end position="440"/>
    </location>
</feature>
<sequence length="440" mass="46927">MKFYCVASIAMIALGNLGCVSALATFSPSGGPTYSLGIPPTTVSAGTGNIYFQLSASDEYRWVALGIGRTMAGAYIFIMYSDGNGNVTLSARDGGQGHVEPMLDGELASKVQLLEGSGLGGGMMRANVLCTNCPLPSTTTNSSSWIAAWNKGSPIDSSSTSYTINQHGDDSYRQFTYNLTTASIDSDENPFLSVVASSSRSGSSSTSSAAQQPSSGSGYNPGNGSGEGSQEYGTSTSTINAYNVAHGTITGITMVILFPLGAISMVLFGKWWIHAVFQIFSLVMLIVGFGLGLKLAIFKEYLFKYEGKTHTSLGLALFILFLIQPVLGLLHHLAYQRQQAKGFLGYIHIWYGRALLILGVINGGLGLKLARNTKGGEIAYGLIAGLVALAYVTIVVSKNLGRFVGSKVRSDKDGGKRRENRERIPMVDRIPARIRTRERI</sequence>
<keyword evidence="2" id="KW-0813">Transport</keyword>
<evidence type="ECO:0000256" key="1">
    <source>
        <dbReference type="ARBA" id="ARBA00004370"/>
    </source>
</evidence>
<evidence type="ECO:0000256" key="6">
    <source>
        <dbReference type="ARBA" id="ARBA00023136"/>
    </source>
</evidence>
<reference evidence="12 13" key="1">
    <citation type="submission" date="2019-06" db="EMBL/GenBank/DDBJ databases">
        <title>Genome Sequence of the Brown Rot Fungal Pathogen Monilinia fructicola.</title>
        <authorList>
            <person name="De Miccolis Angelini R.M."/>
            <person name="Landi L."/>
            <person name="Abate D."/>
            <person name="Pollastro S."/>
            <person name="Romanazzi G."/>
            <person name="Faretra F."/>
        </authorList>
    </citation>
    <scope>NUCLEOTIDE SEQUENCE [LARGE SCALE GENOMIC DNA]</scope>
    <source>
        <strain evidence="12 13">Mfrc123</strain>
    </source>
</reference>
<feature type="region of interest" description="Disordered" evidence="7">
    <location>
        <begin position="196"/>
        <end position="232"/>
    </location>
</feature>
<dbReference type="CDD" id="cd08760">
    <property type="entry name" value="Cyt_b561_FRRS1_like"/>
    <property type="match status" value="1"/>
</dbReference>
<dbReference type="OrthoDB" id="19261at2759"/>
<dbReference type="GO" id="GO:0016020">
    <property type="term" value="C:membrane"/>
    <property type="evidence" value="ECO:0007669"/>
    <property type="project" value="UniProtKB-SubCell"/>
</dbReference>
<dbReference type="SMART" id="SM00665">
    <property type="entry name" value="B561"/>
    <property type="match status" value="1"/>
</dbReference>
<feature type="compositionally biased region" description="Low complexity" evidence="7">
    <location>
        <begin position="196"/>
        <end position="218"/>
    </location>
</feature>
<keyword evidence="13" id="KW-1185">Reference proteome</keyword>
<comment type="subcellular location">
    <subcellularLocation>
        <location evidence="1">Membrane</location>
    </subcellularLocation>
</comment>
<dbReference type="Pfam" id="PF03188">
    <property type="entry name" value="Cytochrom_B561"/>
    <property type="match status" value="1"/>
</dbReference>
<evidence type="ECO:0000259" key="10">
    <source>
        <dbReference type="SMART" id="SM00664"/>
    </source>
</evidence>
<dbReference type="Gene3D" id="2.60.40.1210">
    <property type="entry name" value="Cellobiose dehydrogenase, cytochrome domain"/>
    <property type="match status" value="1"/>
</dbReference>
<evidence type="ECO:0000256" key="9">
    <source>
        <dbReference type="SAM" id="SignalP"/>
    </source>
</evidence>
<dbReference type="SMART" id="SM00664">
    <property type="entry name" value="DoH"/>
    <property type="match status" value="1"/>
</dbReference>
<keyword evidence="9" id="KW-0732">Signal</keyword>
<evidence type="ECO:0008006" key="14">
    <source>
        <dbReference type="Google" id="ProtNLM"/>
    </source>
</evidence>
<evidence type="ECO:0000256" key="5">
    <source>
        <dbReference type="ARBA" id="ARBA00022989"/>
    </source>
</evidence>
<dbReference type="Pfam" id="PF16010">
    <property type="entry name" value="CDH-cyt"/>
    <property type="match status" value="1"/>
</dbReference>
<keyword evidence="6 8" id="KW-0472">Membrane</keyword>
<feature type="domain" description="Cytochrome b561" evidence="11">
    <location>
        <begin position="245"/>
        <end position="367"/>
    </location>
</feature>
<proteinExistence type="predicted"/>